<gene>
    <name evidence="5" type="ORF">PX52LOC_01405</name>
</gene>
<proteinExistence type="predicted"/>
<dbReference type="InterPro" id="IPR041916">
    <property type="entry name" value="Anti_sigma_zinc_sf"/>
</dbReference>
<evidence type="ECO:0000256" key="2">
    <source>
        <dbReference type="ARBA" id="ARBA00022692"/>
    </source>
</evidence>
<dbReference type="GO" id="GO:0016020">
    <property type="term" value="C:membrane"/>
    <property type="evidence" value="ECO:0007669"/>
    <property type="project" value="UniProtKB-SubCell"/>
</dbReference>
<evidence type="ECO:0000256" key="3">
    <source>
        <dbReference type="ARBA" id="ARBA00022989"/>
    </source>
</evidence>
<dbReference type="PANTHER" id="PTHR37461">
    <property type="entry name" value="ANTI-SIGMA-K FACTOR RSKA"/>
    <property type="match status" value="1"/>
</dbReference>
<evidence type="ECO:0000256" key="4">
    <source>
        <dbReference type="ARBA" id="ARBA00023136"/>
    </source>
</evidence>
<sequence length="325" mass="34171">MDDLLIGYALKALSPSETAEVERLLATDPCAEKKLARVRGLLEPLAADADLAPPPGLAVATIGFVAAHLVNNKVTIEEPPVEAAPVPGTDVHPILGEPDSIDFEELPQVTAARGSFPSRRWVELGLTAAVAFLAVGMLTTGIMKVRHDNAVAACKNQMMALHTGLSNYADTHQDQFPKVGTARVPTAGAFASELVNAGTLPATVNAVCPSESPADGDLTRVAYVYTLGYQSSGQIQGIRRHMEGVSAEVMPLLADLPTPSVSPTSGPMSPHGRGQNILYSDGHVRYSLYATVGPNGDDIYQNQDGRVRAGLHRLDASLGRAGDVP</sequence>
<reference evidence="6" key="1">
    <citation type="submission" date="2019-08" db="EMBL/GenBank/DDBJ databases">
        <title>Limnoglobus roseus gen. nov., sp. nov., a novel freshwater planctomycete with a giant genome from the family Gemmataceae.</title>
        <authorList>
            <person name="Kulichevskaya I.S."/>
            <person name="Naumoff D.G."/>
            <person name="Miroshnikov K."/>
            <person name="Ivanova A."/>
            <person name="Philippov D.A."/>
            <person name="Hakobyan A."/>
            <person name="Rijpstra I.C."/>
            <person name="Sinninghe Damste J.S."/>
            <person name="Liesack W."/>
            <person name="Dedysh S.N."/>
        </authorList>
    </citation>
    <scope>NUCLEOTIDE SEQUENCE [LARGE SCALE GENOMIC DNA]</scope>
    <source>
        <strain evidence="6">PX52</strain>
    </source>
</reference>
<keyword evidence="3" id="KW-1133">Transmembrane helix</keyword>
<evidence type="ECO:0000313" key="6">
    <source>
        <dbReference type="Proteomes" id="UP000324974"/>
    </source>
</evidence>
<dbReference type="EMBL" id="CP042425">
    <property type="protein sequence ID" value="QEL14515.1"/>
    <property type="molecule type" value="Genomic_DNA"/>
</dbReference>
<dbReference type="PANTHER" id="PTHR37461:SF1">
    <property type="entry name" value="ANTI-SIGMA-K FACTOR RSKA"/>
    <property type="match status" value="1"/>
</dbReference>
<evidence type="ECO:0000256" key="1">
    <source>
        <dbReference type="ARBA" id="ARBA00004167"/>
    </source>
</evidence>
<dbReference type="GO" id="GO:0016989">
    <property type="term" value="F:sigma factor antagonist activity"/>
    <property type="evidence" value="ECO:0007669"/>
    <property type="project" value="TreeGrafter"/>
</dbReference>
<protein>
    <submittedName>
        <fullName evidence="5">Uncharacterized protein</fullName>
    </submittedName>
</protein>
<keyword evidence="4" id="KW-0472">Membrane</keyword>
<evidence type="ECO:0000313" key="5">
    <source>
        <dbReference type="EMBL" id="QEL14515.1"/>
    </source>
</evidence>
<name>A0A5C1A7Q5_9BACT</name>
<dbReference type="RefSeq" id="WP_149109404.1">
    <property type="nucleotide sequence ID" value="NZ_CP042425.1"/>
</dbReference>
<dbReference type="Gene3D" id="1.10.10.1320">
    <property type="entry name" value="Anti-sigma factor, zinc-finger domain"/>
    <property type="match status" value="1"/>
</dbReference>
<comment type="subcellular location">
    <subcellularLocation>
        <location evidence="1">Membrane</location>
        <topology evidence="1">Single-pass membrane protein</topology>
    </subcellularLocation>
</comment>
<dbReference type="Proteomes" id="UP000324974">
    <property type="component" value="Chromosome"/>
</dbReference>
<dbReference type="OrthoDB" id="284441at2"/>
<accession>A0A5C1A7Q5</accession>
<dbReference type="InterPro" id="IPR051474">
    <property type="entry name" value="Anti-sigma-K/W_factor"/>
</dbReference>
<keyword evidence="2" id="KW-0812">Transmembrane</keyword>
<dbReference type="KEGG" id="lrs:PX52LOC_01405"/>
<dbReference type="AlphaFoldDB" id="A0A5C1A7Q5"/>
<dbReference type="GO" id="GO:0006417">
    <property type="term" value="P:regulation of translation"/>
    <property type="evidence" value="ECO:0007669"/>
    <property type="project" value="TreeGrafter"/>
</dbReference>
<organism evidence="5 6">
    <name type="scientific">Limnoglobus roseus</name>
    <dbReference type="NCBI Taxonomy" id="2598579"/>
    <lineage>
        <taxon>Bacteria</taxon>
        <taxon>Pseudomonadati</taxon>
        <taxon>Planctomycetota</taxon>
        <taxon>Planctomycetia</taxon>
        <taxon>Gemmatales</taxon>
        <taxon>Gemmataceae</taxon>
        <taxon>Limnoglobus</taxon>
    </lineage>
</organism>
<keyword evidence="6" id="KW-1185">Reference proteome</keyword>